<organism evidence="3 4">
    <name type="scientific">Rhodoplanes serenus</name>
    <dbReference type="NCBI Taxonomy" id="200615"/>
    <lineage>
        <taxon>Bacteria</taxon>
        <taxon>Pseudomonadati</taxon>
        <taxon>Pseudomonadota</taxon>
        <taxon>Alphaproteobacteria</taxon>
        <taxon>Hyphomicrobiales</taxon>
        <taxon>Nitrobacteraceae</taxon>
        <taxon>Rhodoplanes</taxon>
    </lineage>
</organism>
<dbReference type="SUPFAM" id="SSF46785">
    <property type="entry name" value="Winged helix' DNA-binding domain"/>
    <property type="match status" value="1"/>
</dbReference>
<feature type="domain" description="HTH arsR-type" evidence="2">
    <location>
        <begin position="5"/>
        <end position="90"/>
    </location>
</feature>
<feature type="region of interest" description="Disordered" evidence="1">
    <location>
        <begin position="94"/>
        <end position="136"/>
    </location>
</feature>
<dbReference type="Proteomes" id="UP000289200">
    <property type="component" value="Unassembled WGS sequence"/>
</dbReference>
<reference evidence="4" key="1">
    <citation type="submission" date="2018-10" db="EMBL/GenBank/DDBJ databases">
        <authorList>
            <person name="Peiro R."/>
            <person name="Begona"/>
            <person name="Cbmso G."/>
            <person name="Lopez M."/>
            <person name="Gonzalez S."/>
            <person name="Sacristan E."/>
            <person name="Castillo E."/>
        </authorList>
    </citation>
    <scope>NUCLEOTIDE SEQUENCE [LARGE SCALE GENOMIC DNA]</scope>
</reference>
<dbReference type="InterPro" id="IPR036390">
    <property type="entry name" value="WH_DNA-bd_sf"/>
</dbReference>
<dbReference type="RefSeq" id="WP_129610346.1">
    <property type="nucleotide sequence ID" value="NZ_UWOC01000166.1"/>
</dbReference>
<dbReference type="Gene3D" id="1.10.10.10">
    <property type="entry name" value="Winged helix-like DNA-binding domain superfamily/Winged helix DNA-binding domain"/>
    <property type="match status" value="1"/>
</dbReference>
<dbReference type="Pfam" id="PF12840">
    <property type="entry name" value="HTH_20"/>
    <property type="match status" value="1"/>
</dbReference>
<dbReference type="GO" id="GO:0003700">
    <property type="term" value="F:DNA-binding transcription factor activity"/>
    <property type="evidence" value="ECO:0007669"/>
    <property type="project" value="InterPro"/>
</dbReference>
<feature type="compositionally biased region" description="Low complexity" evidence="1">
    <location>
        <begin position="100"/>
        <end position="122"/>
    </location>
</feature>
<evidence type="ECO:0000256" key="1">
    <source>
        <dbReference type="SAM" id="MobiDB-lite"/>
    </source>
</evidence>
<protein>
    <recommendedName>
        <fullName evidence="2">HTH arsR-type domain-containing protein</fullName>
    </recommendedName>
</protein>
<dbReference type="InterPro" id="IPR001845">
    <property type="entry name" value="HTH_ArsR_DNA-bd_dom"/>
</dbReference>
<sequence>MDLDLLFRALSDATRRRLIDELAERDGQTLFELHVRLITYYGASLSRQALSKHLKVLEEAGLLRTEWQWRSKHHFLDRTPLRRAWTLWLAGHAGERTPESRPSAAEPSAAQPAEPQPDAAPAAAPPPSPPQRRTPA</sequence>
<keyword evidence="4" id="KW-1185">Reference proteome</keyword>
<dbReference type="InterPro" id="IPR036388">
    <property type="entry name" value="WH-like_DNA-bd_sf"/>
</dbReference>
<proteinExistence type="predicted"/>
<dbReference type="OrthoDB" id="9815653at2"/>
<gene>
    <name evidence="3" type="ORF">RHODGE_RHODGE_03488</name>
</gene>
<name>A0A447CYC2_9BRAD</name>
<accession>A0A447CYC2</accession>
<evidence type="ECO:0000313" key="3">
    <source>
        <dbReference type="EMBL" id="VCU10300.1"/>
    </source>
</evidence>
<evidence type="ECO:0000259" key="2">
    <source>
        <dbReference type="SMART" id="SM00418"/>
    </source>
</evidence>
<dbReference type="SMART" id="SM00418">
    <property type="entry name" value="HTH_ARSR"/>
    <property type="match status" value="1"/>
</dbReference>
<comment type="caution">
    <text evidence="3">The sequence shown here is derived from an EMBL/GenBank/DDBJ whole genome shotgun (WGS) entry which is preliminary data.</text>
</comment>
<dbReference type="AlphaFoldDB" id="A0A447CYC2"/>
<dbReference type="InterPro" id="IPR011991">
    <property type="entry name" value="ArsR-like_HTH"/>
</dbReference>
<dbReference type="EMBL" id="UWOC01000166">
    <property type="protein sequence ID" value="VCU10300.1"/>
    <property type="molecule type" value="Genomic_DNA"/>
</dbReference>
<dbReference type="CDD" id="cd00090">
    <property type="entry name" value="HTH_ARSR"/>
    <property type="match status" value="1"/>
</dbReference>
<evidence type="ECO:0000313" key="4">
    <source>
        <dbReference type="Proteomes" id="UP000289200"/>
    </source>
</evidence>
<feature type="compositionally biased region" description="Pro residues" evidence="1">
    <location>
        <begin position="123"/>
        <end position="136"/>
    </location>
</feature>